<organism evidence="1 2">
    <name type="scientific">Salmonella phage vB_SalP_TR2</name>
    <dbReference type="NCBI Taxonomy" id="2812854"/>
    <lineage>
        <taxon>Viruses</taxon>
        <taxon>Duplodnaviria</taxon>
        <taxon>Heunggongvirae</taxon>
        <taxon>Uroviricota</taxon>
        <taxon>Caudoviricetes</taxon>
        <taxon>Schitoviridae</taxon>
        <taxon>Triduovirus</taxon>
        <taxon>Triduovirus Tr2</taxon>
    </lineage>
</organism>
<sequence>MSEPIKDLVLIAGTSSSGKSSSLMNLPDHPGVMYLNCESGKRLPFPNKFDRYVITDPMQVYEAFDEAENMPHIHTIVVDSLTFLMDMFESMYVIGSSNTMQGWANYNQYFKNLMQDKVAKSSKRVIFTAHTLATLNENEMVVETKVPVKGALKNQGIEAYFTCIVYAKRVPLKLLKNYENELLVVTEEEEMLGFKHVFQTCITKDTVHERIRSPRFMWKTNESFIDNDVMKLFKRIDEFYEE</sequence>
<reference evidence="1" key="1">
    <citation type="submission" date="2021-01" db="EMBL/GenBank/DDBJ databases">
        <authorList>
            <person name="Shang Y."/>
        </authorList>
    </citation>
    <scope>NUCLEOTIDE SEQUENCE</scope>
</reference>
<dbReference type="EMBL" id="MW544066">
    <property type="protein sequence ID" value="QSJ04069.1"/>
    <property type="molecule type" value="Genomic_DNA"/>
</dbReference>
<dbReference type="Proteomes" id="UP000662760">
    <property type="component" value="Segment"/>
</dbReference>
<dbReference type="RefSeq" id="YP_010115103.1">
    <property type="nucleotide sequence ID" value="NC_055921.1"/>
</dbReference>
<evidence type="ECO:0000313" key="1">
    <source>
        <dbReference type="EMBL" id="QSJ04069.1"/>
    </source>
</evidence>
<proteinExistence type="predicted"/>
<dbReference type="GeneID" id="65133707"/>
<keyword evidence="2" id="KW-1185">Reference proteome</keyword>
<evidence type="ECO:0000313" key="2">
    <source>
        <dbReference type="Proteomes" id="UP000662760"/>
    </source>
</evidence>
<name>A0A898K8N6_9CAUD</name>
<dbReference type="InterPro" id="IPR027417">
    <property type="entry name" value="P-loop_NTPase"/>
</dbReference>
<accession>A0A898K8N6</accession>
<dbReference type="KEGG" id="vg:65133707"/>
<dbReference type="SUPFAM" id="SSF52540">
    <property type="entry name" value="P-loop containing nucleoside triphosphate hydrolases"/>
    <property type="match status" value="1"/>
</dbReference>
<dbReference type="Pfam" id="PF13479">
    <property type="entry name" value="AAA_24"/>
    <property type="match status" value="1"/>
</dbReference>
<protein>
    <submittedName>
        <fullName evidence="1">AAA family ATPase</fullName>
    </submittedName>
</protein>